<comment type="caution">
    <text evidence="2">The sequence shown here is derived from an EMBL/GenBank/DDBJ whole genome shotgun (WGS) entry which is preliminary data.</text>
</comment>
<feature type="transmembrane region" description="Helical" evidence="1">
    <location>
        <begin position="91"/>
        <end position="116"/>
    </location>
</feature>
<protein>
    <submittedName>
        <fullName evidence="2">ABC transporter permease</fullName>
    </submittedName>
</protein>
<sequence length="334" mass="35457">MTAVTTLDTPAAVTSSRGPRGLLWAMLRLHRWALWFWLLLVAVGAGALLWAYGPGADAAWAEYHKAGCGSTTPPDLGCDLIGPAYTRYDTFVGVGAGILGLAPFLTAAWAGGALIGRELESGTAQLAWTQSVSPARWLAAKLAVPAALLTTGMLLLTLLHRLLWSTDGPLRAAMGSRSWYQGTTFEANGTLATSYALLGLAVGVLAALLQRRALPALGLAVVVLALLTTVLGTVRPYLWPLETLTNKHEYPAYIGMVVDEGALTSTGARVADPICVDNTKCLAEHDIVGFYRDYHPSSHFWPLQLVETGIVLAVAALTVLVAFRLLNRRTGAAV</sequence>
<organism evidence="2 3">
    <name type="scientific">Streptomyces muensis</name>
    <dbReference type="NCBI Taxonomy" id="1077944"/>
    <lineage>
        <taxon>Bacteria</taxon>
        <taxon>Bacillati</taxon>
        <taxon>Actinomycetota</taxon>
        <taxon>Actinomycetes</taxon>
        <taxon>Kitasatosporales</taxon>
        <taxon>Streptomycetaceae</taxon>
        <taxon>Streptomyces</taxon>
    </lineage>
</organism>
<accession>A0A9X1TMY2</accession>
<keyword evidence="1" id="KW-0812">Transmembrane</keyword>
<keyword evidence="1" id="KW-0472">Membrane</keyword>
<reference evidence="2" key="1">
    <citation type="submission" date="2022-01" db="EMBL/GenBank/DDBJ databases">
        <title>Draft Genome Sequences of Seven Type Strains of the Genus Streptomyces.</title>
        <authorList>
            <person name="Aziz S."/>
            <person name="Coretto E."/>
            <person name="Chronakova A."/>
            <person name="Sproer C."/>
            <person name="Huber K."/>
            <person name="Nouioui I."/>
            <person name="Gross H."/>
        </authorList>
    </citation>
    <scope>NUCLEOTIDE SEQUENCE</scope>
    <source>
        <strain evidence="2">DSM 103493</strain>
    </source>
</reference>
<proteinExistence type="predicted"/>
<feature type="transmembrane region" description="Helical" evidence="1">
    <location>
        <begin position="137"/>
        <end position="159"/>
    </location>
</feature>
<feature type="transmembrane region" description="Helical" evidence="1">
    <location>
        <begin position="189"/>
        <end position="209"/>
    </location>
</feature>
<evidence type="ECO:0000313" key="2">
    <source>
        <dbReference type="EMBL" id="MCF1597881.1"/>
    </source>
</evidence>
<dbReference type="Proteomes" id="UP001139384">
    <property type="component" value="Unassembled WGS sequence"/>
</dbReference>
<feature type="transmembrane region" description="Helical" evidence="1">
    <location>
        <begin position="305"/>
        <end position="326"/>
    </location>
</feature>
<evidence type="ECO:0000313" key="3">
    <source>
        <dbReference type="Proteomes" id="UP001139384"/>
    </source>
</evidence>
<dbReference type="RefSeq" id="WP_234766299.1">
    <property type="nucleotide sequence ID" value="NZ_JAKEIP010000175.1"/>
</dbReference>
<keyword evidence="3" id="KW-1185">Reference proteome</keyword>
<keyword evidence="1" id="KW-1133">Transmembrane helix</keyword>
<gene>
    <name evidence="2" type="ORF">L0P92_30635</name>
</gene>
<evidence type="ECO:0000256" key="1">
    <source>
        <dbReference type="SAM" id="Phobius"/>
    </source>
</evidence>
<dbReference type="EMBL" id="JAKEIP010000175">
    <property type="protein sequence ID" value="MCF1597881.1"/>
    <property type="molecule type" value="Genomic_DNA"/>
</dbReference>
<feature type="transmembrane region" description="Helical" evidence="1">
    <location>
        <begin position="216"/>
        <end position="238"/>
    </location>
</feature>
<dbReference type="AlphaFoldDB" id="A0A9X1TMY2"/>
<name>A0A9X1TMY2_STRM4</name>
<feature type="transmembrane region" description="Helical" evidence="1">
    <location>
        <begin position="32"/>
        <end position="52"/>
    </location>
</feature>